<keyword evidence="4" id="KW-1185">Reference proteome</keyword>
<evidence type="ECO:0000256" key="1">
    <source>
        <dbReference type="SAM" id="MobiDB-lite"/>
    </source>
</evidence>
<organism evidence="3 4">
    <name type="scientific">Brassica napus</name>
    <name type="common">Rape</name>
    <dbReference type="NCBI Taxonomy" id="3708"/>
    <lineage>
        <taxon>Eukaryota</taxon>
        <taxon>Viridiplantae</taxon>
        <taxon>Streptophyta</taxon>
        <taxon>Embryophyta</taxon>
        <taxon>Tracheophyta</taxon>
        <taxon>Spermatophyta</taxon>
        <taxon>Magnoliopsida</taxon>
        <taxon>eudicotyledons</taxon>
        <taxon>Gunneridae</taxon>
        <taxon>Pentapetalae</taxon>
        <taxon>rosids</taxon>
        <taxon>malvids</taxon>
        <taxon>Brassicales</taxon>
        <taxon>Brassicaceae</taxon>
        <taxon>Brassiceae</taxon>
        <taxon>Brassica</taxon>
    </lineage>
</organism>
<dbReference type="Gramene" id="CDY26953">
    <property type="protein sequence ID" value="CDY26953"/>
    <property type="gene ID" value="GSBRNA2T00036706001"/>
</dbReference>
<proteinExistence type="predicted"/>
<feature type="region of interest" description="Disordered" evidence="1">
    <location>
        <begin position="1"/>
        <end position="45"/>
    </location>
</feature>
<evidence type="ECO:0000259" key="2">
    <source>
        <dbReference type="Pfam" id="PF14214"/>
    </source>
</evidence>
<dbReference type="InterPro" id="IPR025476">
    <property type="entry name" value="Helitron_helicase-like"/>
</dbReference>
<protein>
    <submittedName>
        <fullName evidence="3">BnaC09g36300D protein</fullName>
    </submittedName>
</protein>
<accession>A0A078GQN4</accession>
<dbReference type="PANTHER" id="PTHR45786">
    <property type="entry name" value="DNA BINDING PROTEIN-LIKE"/>
    <property type="match status" value="1"/>
</dbReference>
<feature type="compositionally biased region" description="Basic and acidic residues" evidence="1">
    <location>
        <begin position="1"/>
        <end position="12"/>
    </location>
</feature>
<sequence length="726" mass="83139">MKRKRNDPDKPSGHSHFTPAKKSNVISSDNKQDKHNDNRLFPATVNPSVPIQSIFRSLFQDLRHSPISNITRSHDQQTSLKPSTPINKRKCVLGLDLMTNEADGTPAQRSCVTEFASKQVSTSRQTANYTNAKTQRKKPRAVLQDITNISSSFLNINEDSSNQTFEATIDGSLADVSEDDEMSAAYDSDYGGTIEDNVEVNWDCSSQERTDYESESDDIVVSVNQVTDLKSQRIKSMAAIMQQVFRSPALPRTNKTKPKVIEYKDEGDPTYTCSYCGAIMWYNERVNKRKNTRTPSFALCCLQGQVQLPLLKEPPEVLKNLLEGNDPLSKHFQRNCRPYNMVFSFTSLGGKCERSVQKGIGPNTFQLQGENYHLMGSLTPGDGKKAKFGQMYIVDTENEIENRANALSKPDQNFQPKKKDNLKKEIIELLMKMLDEVNPYVKQFRSAKDRFKMQPENAYHMRIVSDRVRDGRTYNTPTASEVAALIPGDFNLDMDKRDIVLQQNSGKLLRISEIHASYLALQYPLLFTYGEDGFRLGIKKRVSTATKKLKKDTISMRQFFAFRMQERKNESHTLLHSRRLFQQFVVDAYTTMESNRLRYLKLNQSTLRSDSYDSLKESESAGKVDMHDQGSAFVLPASFTGGPRYMRNNYLDAMAICKHFGFPDLFITFTCNPKWPEITRYLKKRNLKAEDRSDIICRMFKMKLDSLMSDLTKKIFLERLFHVSYI</sequence>
<dbReference type="Pfam" id="PF14214">
    <property type="entry name" value="Helitron_like_N"/>
    <property type="match status" value="1"/>
</dbReference>
<name>A0A078GQN4_BRANA</name>
<evidence type="ECO:0000313" key="3">
    <source>
        <dbReference type="EMBL" id="CDY26953.1"/>
    </source>
</evidence>
<dbReference type="AlphaFoldDB" id="A0A078GQN4"/>
<evidence type="ECO:0000313" key="4">
    <source>
        <dbReference type="Proteomes" id="UP000028999"/>
    </source>
</evidence>
<gene>
    <name evidence="3" type="primary">BnaC09g36300D</name>
    <name evidence="3" type="ORF">GSBRNA2T00036706001</name>
</gene>
<dbReference type="EMBL" id="LK032197">
    <property type="protein sequence ID" value="CDY26953.1"/>
    <property type="molecule type" value="Genomic_DNA"/>
</dbReference>
<feature type="domain" description="Helitron helicase-like" evidence="2">
    <location>
        <begin position="559"/>
        <end position="716"/>
    </location>
</feature>
<dbReference type="STRING" id="3708.A0A078GQN4"/>
<dbReference type="PaxDb" id="3708-A0A078GQN4"/>
<reference evidence="3 4" key="1">
    <citation type="journal article" date="2014" name="Science">
        <title>Plant genetics. Early allopolyploid evolution in the post-Neolithic Brassica napus oilseed genome.</title>
        <authorList>
            <person name="Chalhoub B."/>
            <person name="Denoeud F."/>
            <person name="Liu S."/>
            <person name="Parkin I.A."/>
            <person name="Tang H."/>
            <person name="Wang X."/>
            <person name="Chiquet J."/>
            <person name="Belcram H."/>
            <person name="Tong C."/>
            <person name="Samans B."/>
            <person name="Correa M."/>
            <person name="Da Silva C."/>
            <person name="Just J."/>
            <person name="Falentin C."/>
            <person name="Koh C.S."/>
            <person name="Le Clainche I."/>
            <person name="Bernard M."/>
            <person name="Bento P."/>
            <person name="Noel B."/>
            <person name="Labadie K."/>
            <person name="Alberti A."/>
            <person name="Charles M."/>
            <person name="Arnaud D."/>
            <person name="Guo H."/>
            <person name="Daviaud C."/>
            <person name="Alamery S."/>
            <person name="Jabbari K."/>
            <person name="Zhao M."/>
            <person name="Edger P.P."/>
            <person name="Chelaifa H."/>
            <person name="Tack D."/>
            <person name="Lassalle G."/>
            <person name="Mestiri I."/>
            <person name="Schnel N."/>
            <person name="Le Paslier M.C."/>
            <person name="Fan G."/>
            <person name="Renault V."/>
            <person name="Bayer P.E."/>
            <person name="Golicz A.A."/>
            <person name="Manoli S."/>
            <person name="Lee T.H."/>
            <person name="Thi V.H."/>
            <person name="Chalabi S."/>
            <person name="Hu Q."/>
            <person name="Fan C."/>
            <person name="Tollenaere R."/>
            <person name="Lu Y."/>
            <person name="Battail C."/>
            <person name="Shen J."/>
            <person name="Sidebottom C.H."/>
            <person name="Wang X."/>
            <person name="Canaguier A."/>
            <person name="Chauveau A."/>
            <person name="Berard A."/>
            <person name="Deniot G."/>
            <person name="Guan M."/>
            <person name="Liu Z."/>
            <person name="Sun F."/>
            <person name="Lim Y.P."/>
            <person name="Lyons E."/>
            <person name="Town C.D."/>
            <person name="Bancroft I."/>
            <person name="Wang X."/>
            <person name="Meng J."/>
            <person name="Ma J."/>
            <person name="Pires J.C."/>
            <person name="King G.J."/>
            <person name="Brunel D."/>
            <person name="Delourme R."/>
            <person name="Renard M."/>
            <person name="Aury J.M."/>
            <person name="Adams K.L."/>
            <person name="Batley J."/>
            <person name="Snowdon R.J."/>
            <person name="Tost J."/>
            <person name="Edwards D."/>
            <person name="Zhou Y."/>
            <person name="Hua W."/>
            <person name="Sharpe A.G."/>
            <person name="Paterson A.H."/>
            <person name="Guan C."/>
            <person name="Wincker P."/>
        </authorList>
    </citation>
    <scope>NUCLEOTIDE SEQUENCE [LARGE SCALE GENOMIC DNA]</scope>
    <source>
        <strain evidence="4">cv. Darmor-bzh</strain>
    </source>
</reference>
<dbReference type="Proteomes" id="UP000028999">
    <property type="component" value="Unassembled WGS sequence"/>
</dbReference>
<dbReference type="PANTHER" id="PTHR45786:SF66">
    <property type="entry name" value="HOOK MOTIF PROTEIN, PUTATIVE-RELATED"/>
    <property type="match status" value="1"/>
</dbReference>